<feature type="transmembrane region" description="Helical" evidence="1">
    <location>
        <begin position="34"/>
        <end position="53"/>
    </location>
</feature>
<dbReference type="AlphaFoldDB" id="A0A385YT87"/>
<organism evidence="3 4">
    <name type="scientific">Paenisporosarcina cavernae</name>
    <dbReference type="NCBI Taxonomy" id="2320858"/>
    <lineage>
        <taxon>Bacteria</taxon>
        <taxon>Bacillati</taxon>
        <taxon>Bacillota</taxon>
        <taxon>Bacilli</taxon>
        <taxon>Bacillales</taxon>
        <taxon>Caryophanaceae</taxon>
        <taxon>Paenisporosarcina</taxon>
    </lineage>
</organism>
<name>A0A385YT87_9BACL</name>
<dbReference type="InterPro" id="IPR019251">
    <property type="entry name" value="DUF2231_TM"/>
</dbReference>
<evidence type="ECO:0000313" key="4">
    <source>
        <dbReference type="Proteomes" id="UP000265725"/>
    </source>
</evidence>
<dbReference type="Pfam" id="PF09990">
    <property type="entry name" value="DUF2231"/>
    <property type="match status" value="1"/>
</dbReference>
<dbReference type="RefSeq" id="WP_119882536.1">
    <property type="nucleotide sequence ID" value="NZ_CP032418.1"/>
</dbReference>
<reference evidence="4" key="1">
    <citation type="submission" date="2018-09" db="EMBL/GenBank/DDBJ databases">
        <authorList>
            <person name="Zhu H."/>
        </authorList>
    </citation>
    <scope>NUCLEOTIDE SEQUENCE [LARGE SCALE GENOMIC DNA]</scope>
    <source>
        <strain evidence="4">K2R23-3</strain>
    </source>
</reference>
<feature type="transmembrane region" description="Helical" evidence="1">
    <location>
        <begin position="107"/>
        <end position="128"/>
    </location>
</feature>
<dbReference type="KEGG" id="paek:D3873_02485"/>
<evidence type="ECO:0000256" key="1">
    <source>
        <dbReference type="SAM" id="Phobius"/>
    </source>
</evidence>
<keyword evidence="4" id="KW-1185">Reference proteome</keyword>
<protein>
    <recommendedName>
        <fullName evidence="2">DUF2231 domain-containing protein</fullName>
    </recommendedName>
</protein>
<dbReference type="OrthoDB" id="2873672at2"/>
<proteinExistence type="predicted"/>
<evidence type="ECO:0000313" key="3">
    <source>
        <dbReference type="EMBL" id="AYC28792.1"/>
    </source>
</evidence>
<dbReference type="Proteomes" id="UP000265725">
    <property type="component" value="Chromosome"/>
</dbReference>
<feature type="domain" description="DUF2231" evidence="2">
    <location>
        <begin position="2"/>
        <end position="135"/>
    </location>
</feature>
<feature type="transmembrane region" description="Helical" evidence="1">
    <location>
        <begin position="6"/>
        <end position="27"/>
    </location>
</feature>
<evidence type="ECO:0000259" key="2">
    <source>
        <dbReference type="Pfam" id="PF09990"/>
    </source>
</evidence>
<keyword evidence="1" id="KW-0472">Membrane</keyword>
<accession>A0A385YT87</accession>
<sequence>MPLHPLIVHFPIALLLLATVIELLALWKRSTFNTTGTVLLVVGFLSGIVSYMTGDGAEEFAEEKWGRDVFSLIHTHETLAAISLVLFGGAAGLKLLSYFFPKYQKAIYIIVVVLAVIGSITLAITGHYGGRIVYES</sequence>
<dbReference type="EMBL" id="CP032418">
    <property type="protein sequence ID" value="AYC28792.1"/>
    <property type="molecule type" value="Genomic_DNA"/>
</dbReference>
<keyword evidence="1" id="KW-1133">Transmembrane helix</keyword>
<keyword evidence="1" id="KW-0812">Transmembrane</keyword>
<feature type="transmembrane region" description="Helical" evidence="1">
    <location>
        <begin position="79"/>
        <end position="100"/>
    </location>
</feature>
<gene>
    <name evidence="3" type="ORF">D3873_02485</name>
</gene>